<dbReference type="RefSeq" id="WP_104848062.1">
    <property type="nucleotide sequence ID" value="NZ_PKOZ01000001.1"/>
</dbReference>
<keyword evidence="2" id="KW-0812">Transmembrane</keyword>
<name>A0A2S7N4L0_9BACI</name>
<feature type="transmembrane region" description="Helical" evidence="2">
    <location>
        <begin position="20"/>
        <end position="43"/>
    </location>
</feature>
<feature type="coiled-coil region" evidence="1">
    <location>
        <begin position="60"/>
        <end position="87"/>
    </location>
</feature>
<protein>
    <recommendedName>
        <fullName evidence="5">DUF4083 domain-containing protein</fullName>
    </recommendedName>
</protein>
<proteinExistence type="predicted"/>
<comment type="caution">
    <text evidence="3">The sequence shown here is derived from an EMBL/GenBank/DDBJ whole genome shotgun (WGS) entry which is preliminary data.</text>
</comment>
<keyword evidence="1" id="KW-0175">Coiled coil</keyword>
<evidence type="ECO:0000256" key="2">
    <source>
        <dbReference type="SAM" id="Phobius"/>
    </source>
</evidence>
<gene>
    <name evidence="3" type="ORF">CYL18_03555</name>
</gene>
<evidence type="ECO:0000313" key="3">
    <source>
        <dbReference type="EMBL" id="PQD96967.1"/>
    </source>
</evidence>
<dbReference type="Proteomes" id="UP000239663">
    <property type="component" value="Unassembled WGS sequence"/>
</dbReference>
<dbReference type="AlphaFoldDB" id="A0A2S7N4L0"/>
<keyword evidence="4" id="KW-1185">Reference proteome</keyword>
<evidence type="ECO:0008006" key="5">
    <source>
        <dbReference type="Google" id="ProtNLM"/>
    </source>
</evidence>
<sequence>MEQDVIIPTKGETSNFVEVFTAILPFILLAIVAIIVIAIVVLIKMIKTYLRNSRISEEKLKMEQVEIQNIKERLDRIEKNSLDLNNR</sequence>
<reference evidence="3 4" key="1">
    <citation type="submission" date="2017-12" db="EMBL/GenBank/DDBJ databases">
        <title>Taxonomic description and draft genome of Pradoshia cofamensis Gen. nov., sp. nov., a thermotolerant bacillale isolated from anterior gut of earthworm Eisenia fetida.</title>
        <authorList>
            <person name="Saha T."/>
            <person name="Chakraborty R."/>
        </authorList>
    </citation>
    <scope>NUCLEOTIDE SEQUENCE [LARGE SCALE GENOMIC DNA]</scope>
    <source>
        <strain evidence="3 4">EAG3</strain>
    </source>
</reference>
<dbReference type="OrthoDB" id="9958398at2"/>
<dbReference type="EMBL" id="PKOZ01000001">
    <property type="protein sequence ID" value="PQD96967.1"/>
    <property type="molecule type" value="Genomic_DNA"/>
</dbReference>
<evidence type="ECO:0000256" key="1">
    <source>
        <dbReference type="SAM" id="Coils"/>
    </source>
</evidence>
<accession>A0A2S7N4L0</accession>
<keyword evidence="2" id="KW-1133">Transmembrane helix</keyword>
<organism evidence="3 4">
    <name type="scientific">Pradoshia eiseniae</name>
    <dbReference type="NCBI Taxonomy" id="2064768"/>
    <lineage>
        <taxon>Bacteria</taxon>
        <taxon>Bacillati</taxon>
        <taxon>Bacillota</taxon>
        <taxon>Bacilli</taxon>
        <taxon>Bacillales</taxon>
        <taxon>Bacillaceae</taxon>
        <taxon>Pradoshia</taxon>
    </lineage>
</organism>
<keyword evidence="2" id="KW-0472">Membrane</keyword>
<evidence type="ECO:0000313" key="4">
    <source>
        <dbReference type="Proteomes" id="UP000239663"/>
    </source>
</evidence>